<protein>
    <submittedName>
        <fullName evidence="1">Uncharacterized protein</fullName>
    </submittedName>
</protein>
<sequence>MAVPGIPDPCALLSADQVIQVAHIPAGAKSGAVASSSGGRSCAYNSGHPSAATISLTAVTKAGFDAFRQTIPAGTITDLPGLGQEAYRSSQTPGVVDVFKNGFDLNISVIHADSDASASADAKALAVLVVAKL</sequence>
<gene>
    <name evidence="1" type="ORF">GCM10009839_15770</name>
</gene>
<keyword evidence="2" id="KW-1185">Reference proteome</keyword>
<proteinExistence type="predicted"/>
<evidence type="ECO:0000313" key="2">
    <source>
        <dbReference type="Proteomes" id="UP001500751"/>
    </source>
</evidence>
<organism evidence="1 2">
    <name type="scientific">Catenulispora yoronensis</name>
    <dbReference type="NCBI Taxonomy" id="450799"/>
    <lineage>
        <taxon>Bacteria</taxon>
        <taxon>Bacillati</taxon>
        <taxon>Actinomycetota</taxon>
        <taxon>Actinomycetes</taxon>
        <taxon>Catenulisporales</taxon>
        <taxon>Catenulisporaceae</taxon>
        <taxon>Catenulispora</taxon>
    </lineage>
</organism>
<dbReference type="EMBL" id="BAAAQN010000006">
    <property type="protein sequence ID" value="GAA2020037.1"/>
    <property type="molecule type" value="Genomic_DNA"/>
</dbReference>
<name>A0ABN2TUU5_9ACTN</name>
<evidence type="ECO:0000313" key="1">
    <source>
        <dbReference type="EMBL" id="GAA2020037.1"/>
    </source>
</evidence>
<comment type="caution">
    <text evidence="1">The sequence shown here is derived from an EMBL/GenBank/DDBJ whole genome shotgun (WGS) entry which is preliminary data.</text>
</comment>
<accession>A0ABN2TUU5</accession>
<reference evidence="1 2" key="1">
    <citation type="journal article" date="2019" name="Int. J. Syst. Evol. Microbiol.">
        <title>The Global Catalogue of Microorganisms (GCM) 10K type strain sequencing project: providing services to taxonomists for standard genome sequencing and annotation.</title>
        <authorList>
            <consortium name="The Broad Institute Genomics Platform"/>
            <consortium name="The Broad Institute Genome Sequencing Center for Infectious Disease"/>
            <person name="Wu L."/>
            <person name="Ma J."/>
        </authorList>
    </citation>
    <scope>NUCLEOTIDE SEQUENCE [LARGE SCALE GENOMIC DNA]</scope>
    <source>
        <strain evidence="1 2">JCM 16014</strain>
    </source>
</reference>
<dbReference type="Proteomes" id="UP001500751">
    <property type="component" value="Unassembled WGS sequence"/>
</dbReference>